<protein>
    <submittedName>
        <fullName evidence="2">Uncharacterized protein</fullName>
    </submittedName>
</protein>
<name>A0A6C0IDA5_9ZZZZ</name>
<dbReference type="AlphaFoldDB" id="A0A6C0IDA5"/>
<evidence type="ECO:0000313" key="2">
    <source>
        <dbReference type="EMBL" id="QHT91071.1"/>
    </source>
</evidence>
<keyword evidence="1" id="KW-0812">Transmembrane</keyword>
<keyword evidence="1" id="KW-1133">Transmembrane helix</keyword>
<feature type="transmembrane region" description="Helical" evidence="1">
    <location>
        <begin position="45"/>
        <end position="64"/>
    </location>
</feature>
<evidence type="ECO:0000256" key="1">
    <source>
        <dbReference type="SAM" id="Phobius"/>
    </source>
</evidence>
<accession>A0A6C0IDA5</accession>
<dbReference type="EMBL" id="MN740162">
    <property type="protein sequence ID" value="QHT91071.1"/>
    <property type="molecule type" value="Genomic_DNA"/>
</dbReference>
<keyword evidence="1" id="KW-0472">Membrane</keyword>
<proteinExistence type="predicted"/>
<sequence>MGFDDFSNQGWASPKPELTEPGVKYFLNQTLKQCHIIRNNFHNTIFNIGLLFAFLLLLGLILLYKYKGKLSPVELEEKNKEKQQYILSKIKNFQQAKRIAHQELITGLPAWESEYDIIHSKNKH</sequence>
<reference evidence="2" key="1">
    <citation type="journal article" date="2020" name="Nature">
        <title>Giant virus diversity and host interactions through global metagenomics.</title>
        <authorList>
            <person name="Schulz F."/>
            <person name="Roux S."/>
            <person name="Paez-Espino D."/>
            <person name="Jungbluth S."/>
            <person name="Walsh D.A."/>
            <person name="Denef V.J."/>
            <person name="McMahon K.D."/>
            <person name="Konstantinidis K.T."/>
            <person name="Eloe-Fadrosh E.A."/>
            <person name="Kyrpides N.C."/>
            <person name="Woyke T."/>
        </authorList>
    </citation>
    <scope>NUCLEOTIDE SEQUENCE</scope>
    <source>
        <strain evidence="2">GVMAG-M-3300023184-72</strain>
    </source>
</reference>
<organism evidence="2">
    <name type="scientific">viral metagenome</name>
    <dbReference type="NCBI Taxonomy" id="1070528"/>
    <lineage>
        <taxon>unclassified sequences</taxon>
        <taxon>metagenomes</taxon>
        <taxon>organismal metagenomes</taxon>
    </lineage>
</organism>